<evidence type="ECO:0000259" key="6">
    <source>
        <dbReference type="PROSITE" id="PS51186"/>
    </source>
</evidence>
<keyword evidence="4" id="KW-0012">Acyltransferase</keyword>
<protein>
    <recommendedName>
        <fullName evidence="5">[Ribosomal protein bS18]-alanine N-acetyltransferase</fullName>
        <ecNumber evidence="5">2.3.1.266</ecNumber>
    </recommendedName>
</protein>
<evidence type="ECO:0000256" key="5">
    <source>
        <dbReference type="RuleBase" id="RU363094"/>
    </source>
</evidence>
<evidence type="ECO:0000313" key="8">
    <source>
        <dbReference type="Proteomes" id="UP000188184"/>
    </source>
</evidence>
<dbReference type="OrthoDB" id="9794566at2"/>
<dbReference type="PANTHER" id="PTHR43420">
    <property type="entry name" value="ACETYLTRANSFERASE"/>
    <property type="match status" value="1"/>
</dbReference>
<dbReference type="InterPro" id="IPR016181">
    <property type="entry name" value="Acyl_CoA_acyltransferase"/>
</dbReference>
<dbReference type="InterPro" id="IPR050680">
    <property type="entry name" value="YpeA/RimI_acetyltransf"/>
</dbReference>
<feature type="domain" description="N-acetyltransferase" evidence="6">
    <location>
        <begin position="5"/>
        <end position="150"/>
    </location>
</feature>
<dbReference type="EC" id="2.3.1.266" evidence="5"/>
<dbReference type="CDD" id="cd04301">
    <property type="entry name" value="NAT_SF"/>
    <property type="match status" value="1"/>
</dbReference>
<proteinExistence type="inferred from homology"/>
<comment type="similarity">
    <text evidence="1 5">Belongs to the acetyltransferase family. RimI subfamily.</text>
</comment>
<dbReference type="GO" id="GO:0008999">
    <property type="term" value="F:protein-N-terminal-alanine acetyltransferase activity"/>
    <property type="evidence" value="ECO:0007669"/>
    <property type="project" value="UniProtKB-EC"/>
</dbReference>
<dbReference type="SUPFAM" id="SSF55729">
    <property type="entry name" value="Acyl-CoA N-acyltransferases (Nat)"/>
    <property type="match status" value="1"/>
</dbReference>
<dbReference type="Gene3D" id="3.40.630.30">
    <property type="match status" value="1"/>
</dbReference>
<dbReference type="PROSITE" id="PS51186">
    <property type="entry name" value="GNAT"/>
    <property type="match status" value="1"/>
</dbReference>
<sequence>MSENVIYREMTARDIGQVYAIELQSFTIPWTRDAFYHEVFYNDNALYLVAEADKRVVGYCGMWLILDEAHITNVAILPQERGKKLGEGLMRAAIQAAKEQGARHMTLEVRVSNETAQNLYRKLGFIEGGVRKRYYTDNYEDALVMWVTFND</sequence>
<dbReference type="EMBL" id="CP019640">
    <property type="protein sequence ID" value="AQQ52155.1"/>
    <property type="molecule type" value="Genomic_DNA"/>
</dbReference>
<gene>
    <name evidence="7" type="ORF">B0X71_02845</name>
</gene>
<keyword evidence="3 7" id="KW-0808">Transferase</keyword>
<dbReference type="InterPro" id="IPR006464">
    <property type="entry name" value="AcTrfase_RimI/Ard1"/>
</dbReference>
<dbReference type="KEGG" id="pmar:B0X71_02845"/>
<evidence type="ECO:0000256" key="2">
    <source>
        <dbReference type="ARBA" id="ARBA00022490"/>
    </source>
</evidence>
<name>A0A1Q2KVA7_9BACL</name>
<evidence type="ECO:0000313" key="7">
    <source>
        <dbReference type="EMBL" id="AQQ52155.1"/>
    </source>
</evidence>
<keyword evidence="2 5" id="KW-0963">Cytoplasm</keyword>
<organism evidence="7 8">
    <name type="scientific">Planococcus lenghuensis</name>
    <dbReference type="NCBI Taxonomy" id="2213202"/>
    <lineage>
        <taxon>Bacteria</taxon>
        <taxon>Bacillati</taxon>
        <taxon>Bacillota</taxon>
        <taxon>Bacilli</taxon>
        <taxon>Bacillales</taxon>
        <taxon>Caryophanaceae</taxon>
        <taxon>Planococcus</taxon>
    </lineage>
</organism>
<dbReference type="RefSeq" id="WP_077588027.1">
    <property type="nucleotide sequence ID" value="NZ_CP019640.1"/>
</dbReference>
<dbReference type="NCBIfam" id="TIGR01575">
    <property type="entry name" value="rimI"/>
    <property type="match status" value="1"/>
</dbReference>
<dbReference type="InterPro" id="IPR000182">
    <property type="entry name" value="GNAT_dom"/>
</dbReference>
<evidence type="ECO:0000256" key="4">
    <source>
        <dbReference type="ARBA" id="ARBA00023315"/>
    </source>
</evidence>
<evidence type="ECO:0000256" key="1">
    <source>
        <dbReference type="ARBA" id="ARBA00005395"/>
    </source>
</evidence>
<dbReference type="GO" id="GO:0005737">
    <property type="term" value="C:cytoplasm"/>
    <property type="evidence" value="ECO:0007669"/>
    <property type="project" value="UniProtKB-SubCell"/>
</dbReference>
<reference evidence="7 8" key="1">
    <citation type="submission" date="2017-02" db="EMBL/GenBank/DDBJ databases">
        <title>The complete genomic sequence of a novel cold adapted crude oil-degrading bacterium Planococcus qaidamina Y42.</title>
        <authorList>
            <person name="Yang R."/>
        </authorList>
    </citation>
    <scope>NUCLEOTIDE SEQUENCE [LARGE SCALE GENOMIC DNA]</scope>
    <source>
        <strain evidence="7 8">Y42</strain>
    </source>
</reference>
<accession>A0A1Q2KVA7</accession>
<dbReference type="AlphaFoldDB" id="A0A1Q2KVA7"/>
<comment type="subcellular location">
    <subcellularLocation>
        <location evidence="5">Cytoplasm</location>
    </subcellularLocation>
</comment>
<comment type="function">
    <text evidence="5">Acetylates the N-terminal alanine of ribosomal protein bS18.</text>
</comment>
<keyword evidence="8" id="KW-1185">Reference proteome</keyword>
<dbReference type="Proteomes" id="UP000188184">
    <property type="component" value="Chromosome"/>
</dbReference>
<evidence type="ECO:0000256" key="3">
    <source>
        <dbReference type="ARBA" id="ARBA00022679"/>
    </source>
</evidence>
<dbReference type="PANTHER" id="PTHR43420:SF44">
    <property type="entry name" value="ACETYLTRANSFERASE YPEA"/>
    <property type="match status" value="1"/>
</dbReference>
<comment type="catalytic activity">
    <reaction evidence="5">
        <text>N-terminal L-alanyl-[ribosomal protein bS18] + acetyl-CoA = N-terminal N(alpha)-acetyl-L-alanyl-[ribosomal protein bS18] + CoA + H(+)</text>
        <dbReference type="Rhea" id="RHEA:43756"/>
        <dbReference type="Rhea" id="RHEA-COMP:10676"/>
        <dbReference type="Rhea" id="RHEA-COMP:10677"/>
        <dbReference type="ChEBI" id="CHEBI:15378"/>
        <dbReference type="ChEBI" id="CHEBI:57287"/>
        <dbReference type="ChEBI" id="CHEBI:57288"/>
        <dbReference type="ChEBI" id="CHEBI:64718"/>
        <dbReference type="ChEBI" id="CHEBI:83683"/>
        <dbReference type="EC" id="2.3.1.266"/>
    </reaction>
</comment>
<dbReference type="Pfam" id="PF00583">
    <property type="entry name" value="Acetyltransf_1"/>
    <property type="match status" value="1"/>
</dbReference>